<comment type="caution">
    <text evidence="1">The sequence shown here is derived from an EMBL/GenBank/DDBJ whole genome shotgun (WGS) entry which is preliminary data.</text>
</comment>
<organism evidence="1 2">
    <name type="scientific">Solitalea longa</name>
    <dbReference type="NCBI Taxonomy" id="2079460"/>
    <lineage>
        <taxon>Bacteria</taxon>
        <taxon>Pseudomonadati</taxon>
        <taxon>Bacteroidota</taxon>
        <taxon>Sphingobacteriia</taxon>
        <taxon>Sphingobacteriales</taxon>
        <taxon>Sphingobacteriaceae</taxon>
        <taxon>Solitalea</taxon>
    </lineage>
</organism>
<protein>
    <recommendedName>
        <fullName evidence="3">DUF4304 domain-containing protein</fullName>
    </recommendedName>
</protein>
<dbReference type="RefSeq" id="WP_103790782.1">
    <property type="nucleotide sequence ID" value="NZ_PQVF01000022.1"/>
</dbReference>
<sequence>MTAKEIQTEAVKTYLKPTLKNQGYSLNGQIWWKDKGDFFIIINLQNFSWNSKECVDFCFNIGIALKATMDEKSLKKPAYRNITISLREESYLSADRLHKYRNSSGYTLTSTADKGEFETELKKDFEGHILPSLEKLKSLSDCIERFGIVPFWGEHLRKVMRDNKLLAD</sequence>
<evidence type="ECO:0008006" key="3">
    <source>
        <dbReference type="Google" id="ProtNLM"/>
    </source>
</evidence>
<dbReference type="EMBL" id="PQVF01000022">
    <property type="protein sequence ID" value="POY34671.1"/>
    <property type="molecule type" value="Genomic_DNA"/>
</dbReference>
<dbReference type="OrthoDB" id="1452054at2"/>
<dbReference type="InterPro" id="IPR025412">
    <property type="entry name" value="DUF4304"/>
</dbReference>
<keyword evidence="2" id="KW-1185">Reference proteome</keyword>
<reference evidence="1 2" key="1">
    <citation type="submission" date="2018-01" db="EMBL/GenBank/DDBJ databases">
        <authorList>
            <person name="Gaut B.S."/>
            <person name="Morton B.R."/>
            <person name="Clegg M.T."/>
            <person name="Duvall M.R."/>
        </authorList>
    </citation>
    <scope>NUCLEOTIDE SEQUENCE [LARGE SCALE GENOMIC DNA]</scope>
    <source>
        <strain evidence="1 2">HR-AV</strain>
    </source>
</reference>
<name>A0A2S4ZWD1_9SPHI</name>
<gene>
    <name evidence="1" type="ORF">C3K47_19170</name>
</gene>
<evidence type="ECO:0000313" key="1">
    <source>
        <dbReference type="EMBL" id="POY34671.1"/>
    </source>
</evidence>
<proteinExistence type="predicted"/>
<dbReference type="AlphaFoldDB" id="A0A2S4ZWD1"/>
<accession>A0A2S4ZWD1</accession>
<dbReference type="Pfam" id="PF14137">
    <property type="entry name" value="DUF4304"/>
    <property type="match status" value="1"/>
</dbReference>
<evidence type="ECO:0000313" key="2">
    <source>
        <dbReference type="Proteomes" id="UP000236893"/>
    </source>
</evidence>
<dbReference type="Proteomes" id="UP000236893">
    <property type="component" value="Unassembled WGS sequence"/>
</dbReference>